<evidence type="ECO:0000256" key="2">
    <source>
        <dbReference type="ARBA" id="ARBA00004760"/>
    </source>
</evidence>
<organism evidence="12 13">
    <name type="scientific">Wallemia hederae</name>
    <dbReference type="NCBI Taxonomy" id="1540922"/>
    <lineage>
        <taxon>Eukaryota</taxon>
        <taxon>Fungi</taxon>
        <taxon>Dikarya</taxon>
        <taxon>Basidiomycota</taxon>
        <taxon>Wallemiomycotina</taxon>
        <taxon>Wallemiomycetes</taxon>
        <taxon>Wallemiales</taxon>
        <taxon>Wallemiaceae</taxon>
        <taxon>Wallemia</taxon>
    </lineage>
</organism>
<evidence type="ECO:0000256" key="8">
    <source>
        <dbReference type="ARBA" id="ARBA00022919"/>
    </source>
</evidence>
<accession>A0A4T0FCD5</accession>
<evidence type="ECO:0000259" key="11">
    <source>
        <dbReference type="Pfam" id="PF00155"/>
    </source>
</evidence>
<dbReference type="SUPFAM" id="SSF53383">
    <property type="entry name" value="PLP-dependent transferases"/>
    <property type="match status" value="1"/>
</dbReference>
<evidence type="ECO:0000256" key="10">
    <source>
        <dbReference type="ARBA" id="ARBA00023315"/>
    </source>
</evidence>
<protein>
    <recommendedName>
        <fullName evidence="5">serine C-palmitoyltransferase</fullName>
        <ecNumber evidence="5">2.3.1.50</ecNumber>
    </recommendedName>
</protein>
<keyword evidence="9" id="KW-0443">Lipid metabolism</keyword>
<dbReference type="GO" id="GO:0005783">
    <property type="term" value="C:endoplasmic reticulum"/>
    <property type="evidence" value="ECO:0007669"/>
    <property type="project" value="TreeGrafter"/>
</dbReference>
<keyword evidence="7" id="KW-0663">Pyridoxal phosphate</keyword>
<dbReference type="OrthoDB" id="3168162at2759"/>
<proteinExistence type="inferred from homology"/>
<evidence type="ECO:0000256" key="1">
    <source>
        <dbReference type="ARBA" id="ARBA00001933"/>
    </source>
</evidence>
<dbReference type="GO" id="GO:0046513">
    <property type="term" value="P:ceramide biosynthetic process"/>
    <property type="evidence" value="ECO:0007669"/>
    <property type="project" value="TreeGrafter"/>
</dbReference>
<dbReference type="InterPro" id="IPR015424">
    <property type="entry name" value="PyrdxlP-dep_Trfase"/>
</dbReference>
<keyword evidence="8" id="KW-0746">Sphingolipid metabolism</keyword>
<comment type="caution">
    <text evidence="12">The sequence shown here is derived from an EMBL/GenBank/DDBJ whole genome shotgun (WGS) entry which is preliminary data.</text>
</comment>
<comment type="pathway">
    <text evidence="3">Sphingolipid metabolism.</text>
</comment>
<evidence type="ECO:0000313" key="12">
    <source>
        <dbReference type="EMBL" id="TIA85762.1"/>
    </source>
</evidence>
<dbReference type="Gene3D" id="3.90.1150.10">
    <property type="entry name" value="Aspartate Aminotransferase, domain 1"/>
    <property type="match status" value="1"/>
</dbReference>
<dbReference type="PANTHER" id="PTHR13693:SF2">
    <property type="entry name" value="SERINE PALMITOYLTRANSFERASE 1"/>
    <property type="match status" value="1"/>
</dbReference>
<keyword evidence="10" id="KW-0012">Acyltransferase</keyword>
<evidence type="ECO:0000256" key="5">
    <source>
        <dbReference type="ARBA" id="ARBA00013220"/>
    </source>
</evidence>
<evidence type="ECO:0000256" key="3">
    <source>
        <dbReference type="ARBA" id="ARBA00004991"/>
    </source>
</evidence>
<evidence type="ECO:0000256" key="9">
    <source>
        <dbReference type="ARBA" id="ARBA00023098"/>
    </source>
</evidence>
<dbReference type="Gene3D" id="3.40.640.10">
    <property type="entry name" value="Type I PLP-dependent aspartate aminotransferase-like (Major domain)"/>
    <property type="match status" value="1"/>
</dbReference>
<gene>
    <name evidence="12" type="ORF">E3P99_03898</name>
</gene>
<keyword evidence="6" id="KW-0808">Transferase</keyword>
<feature type="domain" description="Aminotransferase class I/classII large" evidence="11">
    <location>
        <begin position="115"/>
        <end position="395"/>
    </location>
</feature>
<dbReference type="Proteomes" id="UP000310189">
    <property type="component" value="Unassembled WGS sequence"/>
</dbReference>
<comment type="pathway">
    <text evidence="2">Lipid metabolism; sphingolipid metabolism.</text>
</comment>
<dbReference type="GO" id="GO:0030170">
    <property type="term" value="F:pyridoxal phosphate binding"/>
    <property type="evidence" value="ECO:0007669"/>
    <property type="project" value="InterPro"/>
</dbReference>
<evidence type="ECO:0000256" key="4">
    <source>
        <dbReference type="ARBA" id="ARBA00008392"/>
    </source>
</evidence>
<dbReference type="GO" id="GO:0004758">
    <property type="term" value="F:serine C-palmitoyltransferase activity"/>
    <property type="evidence" value="ECO:0007669"/>
    <property type="project" value="TreeGrafter"/>
</dbReference>
<comment type="cofactor">
    <cofactor evidence="1">
        <name>pyridoxal 5'-phosphate</name>
        <dbReference type="ChEBI" id="CHEBI:597326"/>
    </cofactor>
</comment>
<evidence type="ECO:0000256" key="6">
    <source>
        <dbReference type="ARBA" id="ARBA00022679"/>
    </source>
</evidence>
<dbReference type="InterPro" id="IPR015421">
    <property type="entry name" value="PyrdxlP-dep_Trfase_major"/>
</dbReference>
<evidence type="ECO:0000313" key="13">
    <source>
        <dbReference type="Proteomes" id="UP000310189"/>
    </source>
</evidence>
<reference evidence="12 13" key="1">
    <citation type="submission" date="2019-03" db="EMBL/GenBank/DDBJ databases">
        <title>Sequencing 23 genomes of Wallemia ichthyophaga.</title>
        <authorList>
            <person name="Gostincar C."/>
        </authorList>
    </citation>
    <scope>NUCLEOTIDE SEQUENCE [LARGE SCALE GENOMIC DNA]</scope>
    <source>
        <strain evidence="12 13">EXF-5753</strain>
    </source>
</reference>
<dbReference type="EMBL" id="SPNW01000098">
    <property type="protein sequence ID" value="TIA85762.1"/>
    <property type="molecule type" value="Genomic_DNA"/>
</dbReference>
<dbReference type="GO" id="GO:0046512">
    <property type="term" value="P:sphingosine biosynthetic process"/>
    <property type="evidence" value="ECO:0007669"/>
    <property type="project" value="TreeGrafter"/>
</dbReference>
<dbReference type="InterPro" id="IPR004839">
    <property type="entry name" value="Aminotransferase_I/II_large"/>
</dbReference>
<name>A0A4T0FCD5_9BASI</name>
<comment type="similarity">
    <text evidence="4">Belongs to the class-II pyridoxal-phosphate-dependent aminotransferase family.</text>
</comment>
<evidence type="ECO:0000256" key="7">
    <source>
        <dbReference type="ARBA" id="ARBA00022898"/>
    </source>
</evidence>
<sequence length="1034" mass="115151">MQLDHIAHYLQQLPGSSIFLRYVRSSYQNDPWRSLLELLLFLFALRVWLSKRTRGDSEKGFIRLSEGEIDELVDDWQPEPLVQPTQYKTPPTIIGPPSIKPRVVQPSQPADKAKQVTNLVSYNFLGLLGDQRIKDAATKALRVYGVGSCGPPGFYGNMDVHMALEKSIAVTLGTESSIIYSQGFATITSVIPTFAKRGDIIVADEGCSFAIRKGLQISRSTVRWYKHNDMASLESVLESINRESKRRKSPLTRRFICSEGIFQNDGTLTNLKRICELKRKYKYRLILDESYSFGVVGNTGRGLTELFDVPAKEIDILVGSMANTLGGAGGFCAGESVVVEHQRINSAAFIFSASLPPLIAVSANETLSILNSSSGPSIVHSLHTNTAAFRSILSVVDNIQLASHALSPIQHIFLTPSKEYQIIATSSESNDKSDEEKVEAVLDDICEDALVNGVFITVAGHLRGQEGDIGALSAGVSNTRIAPGGASPPTEPRASIKIAISAALSKKETEKAALVVKNSINRVLKRQYAIDSVLDDSEHIVGLHDVDAVSALTNRAKSLSESAILCGRYQRVDIAAYTSSPYLLFHRNQIMNSKASSFPEELIIEIVEYLVGIDCYNIPELLALNWHWYLCVQNYDFEFLMATTHLNGVNVSPHSLTNLLKDNDHLEIDLTDNYYDDRVLIQAHERDEDAEPTPAKFRCPIPALDFHDAHKTLGLLSIRFITYDSEGRIFTYDTKNTRALNLEFVNDNMITAMLDADPLQATALCNVKLKDILPIQFASQTWKNRNVRKMHINCDRSLLPVALWALIYQSVDSITHCFTGLHELHVEGVIVDCPSEENIVLKISPEIPLRALTWNDSVAIDQIQDLGKNLKVLDVQGTFFTNTDRPLPANMQLKYLAKDILYPVVTNEDLLDLEVLYLKGDDCHNELLQGGILDAAPRLKALKLAETSEITEEAFVKFVEARLVTLEEVVIDYYPLFSEQTQRWIAERIPKSQTYVTGKQGYEGDNDYSLLDKDTYMKRSGLFDDSQCCTALTT</sequence>
<dbReference type="AlphaFoldDB" id="A0A4T0FCD5"/>
<dbReference type="EC" id="2.3.1.50" evidence="5"/>
<dbReference type="GO" id="GO:0016020">
    <property type="term" value="C:membrane"/>
    <property type="evidence" value="ECO:0007669"/>
    <property type="project" value="GOC"/>
</dbReference>
<keyword evidence="13" id="KW-1185">Reference proteome</keyword>
<dbReference type="InterPro" id="IPR015422">
    <property type="entry name" value="PyrdxlP-dep_Trfase_small"/>
</dbReference>
<dbReference type="Pfam" id="PF00155">
    <property type="entry name" value="Aminotran_1_2"/>
    <property type="match status" value="1"/>
</dbReference>
<dbReference type="PANTHER" id="PTHR13693">
    <property type="entry name" value="CLASS II AMINOTRANSFERASE/8-AMINO-7-OXONONANOATE SYNTHASE"/>
    <property type="match status" value="1"/>
</dbReference>
<dbReference type="InterPro" id="IPR050087">
    <property type="entry name" value="AON_synthase_class-II"/>
</dbReference>